<feature type="region of interest" description="Disordered" evidence="6">
    <location>
        <begin position="1"/>
        <end position="21"/>
    </location>
</feature>
<comment type="subcellular location">
    <subcellularLocation>
        <location evidence="1">Cell membrane</location>
        <topology evidence="1">Multi-pass membrane protein</topology>
    </subcellularLocation>
</comment>
<keyword evidence="2" id="KW-1003">Cell membrane</keyword>
<sequence>MTSTVADQTAEQSEPAPPARPGWPRRLLRAVGVQNISLVIALAVLVAIIGAQNSKFFLVTNIETIGTAVTVVGLLAVVQTVVMLLGGLDISVGSAAGLASVVSAMVFMSTHSAAIGILVALVTGVATGVFNGLVIVYGRVNAVIATLATYAGFRGLANLISNGRAQGYTGTDSTFVFLARGSIAGIPTLIWILVILALAVHLMLRYTDIGRNIYAMGGNATAARLAGINLNRYVVGCYIAAGLVAAVAGVLLTARTGSGQPTSGSQGLELQAITAAALGGVAMQGGKGTITGTILAVVLLGVLQNGLTILNVNSFWQDIAQGFLLVVAVIIQQRRRGLRAVGLP</sequence>
<evidence type="ECO:0000313" key="9">
    <source>
        <dbReference type="Proteomes" id="UP000642748"/>
    </source>
</evidence>
<evidence type="ECO:0000313" key="8">
    <source>
        <dbReference type="EMBL" id="GIH20136.1"/>
    </source>
</evidence>
<dbReference type="Pfam" id="PF02653">
    <property type="entry name" value="BPD_transp_2"/>
    <property type="match status" value="1"/>
</dbReference>
<reference evidence="8" key="1">
    <citation type="submission" date="2021-01" db="EMBL/GenBank/DDBJ databases">
        <title>Whole genome shotgun sequence of Rugosimonospora africana NBRC 104875.</title>
        <authorList>
            <person name="Komaki H."/>
            <person name="Tamura T."/>
        </authorList>
    </citation>
    <scope>NUCLEOTIDE SEQUENCE</scope>
    <source>
        <strain evidence="8">NBRC 104875</strain>
    </source>
</reference>
<dbReference type="EMBL" id="BONZ01000089">
    <property type="protein sequence ID" value="GIH20136.1"/>
    <property type="molecule type" value="Genomic_DNA"/>
</dbReference>
<comment type="caution">
    <text evidence="8">The sequence shown here is derived from an EMBL/GenBank/DDBJ whole genome shotgun (WGS) entry which is preliminary data.</text>
</comment>
<gene>
    <name evidence="8" type="primary">araH</name>
    <name evidence="8" type="ORF">Raf01_83080</name>
</gene>
<dbReference type="PANTHER" id="PTHR32196">
    <property type="entry name" value="ABC TRANSPORTER PERMEASE PROTEIN YPHD-RELATED-RELATED"/>
    <property type="match status" value="1"/>
</dbReference>
<evidence type="ECO:0000256" key="5">
    <source>
        <dbReference type="ARBA" id="ARBA00023136"/>
    </source>
</evidence>
<dbReference type="Proteomes" id="UP000642748">
    <property type="component" value="Unassembled WGS sequence"/>
</dbReference>
<feature type="transmembrane region" description="Helical" evidence="7">
    <location>
        <begin position="27"/>
        <end position="49"/>
    </location>
</feature>
<keyword evidence="5 7" id="KW-0472">Membrane</keyword>
<dbReference type="RefSeq" id="WP_203923572.1">
    <property type="nucleotide sequence ID" value="NZ_BONZ01000089.1"/>
</dbReference>
<organism evidence="8 9">
    <name type="scientific">Rugosimonospora africana</name>
    <dbReference type="NCBI Taxonomy" id="556532"/>
    <lineage>
        <taxon>Bacteria</taxon>
        <taxon>Bacillati</taxon>
        <taxon>Actinomycetota</taxon>
        <taxon>Actinomycetes</taxon>
        <taxon>Micromonosporales</taxon>
        <taxon>Micromonosporaceae</taxon>
        <taxon>Rugosimonospora</taxon>
    </lineage>
</organism>
<dbReference type="InterPro" id="IPR001851">
    <property type="entry name" value="ABC_transp_permease"/>
</dbReference>
<feature type="transmembrane region" description="Helical" evidence="7">
    <location>
        <begin position="56"/>
        <end position="78"/>
    </location>
</feature>
<evidence type="ECO:0000256" key="2">
    <source>
        <dbReference type="ARBA" id="ARBA00022475"/>
    </source>
</evidence>
<feature type="transmembrane region" description="Helical" evidence="7">
    <location>
        <begin position="275"/>
        <end position="303"/>
    </location>
</feature>
<dbReference type="AlphaFoldDB" id="A0A8J3R4Z5"/>
<evidence type="ECO:0000256" key="6">
    <source>
        <dbReference type="SAM" id="MobiDB-lite"/>
    </source>
</evidence>
<feature type="compositionally biased region" description="Polar residues" evidence="6">
    <location>
        <begin position="1"/>
        <end position="12"/>
    </location>
</feature>
<feature type="transmembrane region" description="Helical" evidence="7">
    <location>
        <begin position="181"/>
        <end position="204"/>
    </location>
</feature>
<accession>A0A8J3R4Z5</accession>
<keyword evidence="9" id="KW-1185">Reference proteome</keyword>
<dbReference type="CDD" id="cd06579">
    <property type="entry name" value="TM_PBP1_transp_AraH_like"/>
    <property type="match status" value="1"/>
</dbReference>
<evidence type="ECO:0000256" key="1">
    <source>
        <dbReference type="ARBA" id="ARBA00004651"/>
    </source>
</evidence>
<protein>
    <submittedName>
        <fullName evidence="8">L-arabinose ABC transporter permease</fullName>
    </submittedName>
</protein>
<name>A0A8J3R4Z5_9ACTN</name>
<proteinExistence type="predicted"/>
<evidence type="ECO:0000256" key="3">
    <source>
        <dbReference type="ARBA" id="ARBA00022692"/>
    </source>
</evidence>
<keyword evidence="3 7" id="KW-0812">Transmembrane</keyword>
<evidence type="ECO:0000256" key="7">
    <source>
        <dbReference type="SAM" id="Phobius"/>
    </source>
</evidence>
<feature type="transmembrane region" description="Helical" evidence="7">
    <location>
        <begin position="142"/>
        <end position="160"/>
    </location>
</feature>
<feature type="transmembrane region" description="Helical" evidence="7">
    <location>
        <begin position="90"/>
        <end position="108"/>
    </location>
</feature>
<keyword evidence="4 7" id="KW-1133">Transmembrane helix</keyword>
<dbReference type="GO" id="GO:0022857">
    <property type="term" value="F:transmembrane transporter activity"/>
    <property type="evidence" value="ECO:0007669"/>
    <property type="project" value="InterPro"/>
</dbReference>
<dbReference type="GO" id="GO:0005886">
    <property type="term" value="C:plasma membrane"/>
    <property type="evidence" value="ECO:0007669"/>
    <property type="project" value="UniProtKB-SubCell"/>
</dbReference>
<feature type="transmembrane region" description="Helical" evidence="7">
    <location>
        <begin position="115"/>
        <end position="136"/>
    </location>
</feature>
<dbReference type="PANTHER" id="PTHR32196:SF72">
    <property type="entry name" value="RIBOSE IMPORT PERMEASE PROTEIN RBSC"/>
    <property type="match status" value="1"/>
</dbReference>
<feature type="transmembrane region" description="Helical" evidence="7">
    <location>
        <begin position="233"/>
        <end position="254"/>
    </location>
</feature>
<evidence type="ECO:0000256" key="4">
    <source>
        <dbReference type="ARBA" id="ARBA00022989"/>
    </source>
</evidence>